<dbReference type="RefSeq" id="WP_083061026.1">
    <property type="nucleotide sequence ID" value="NZ_JACKVM010000008.1"/>
</dbReference>
<evidence type="ECO:0000313" key="4">
    <source>
        <dbReference type="Proteomes" id="UP000192366"/>
    </source>
</evidence>
<dbReference type="Pfam" id="PF05305">
    <property type="entry name" value="DUF732"/>
    <property type="match status" value="1"/>
</dbReference>
<dbReference type="AlphaFoldDB" id="A0A1W9YS74"/>
<dbReference type="InterPro" id="IPR007969">
    <property type="entry name" value="DUF732"/>
</dbReference>
<reference evidence="3 4" key="1">
    <citation type="submission" date="2017-02" db="EMBL/GenBank/DDBJ databases">
        <title>The new phylogeny of genus Mycobacterium.</title>
        <authorList>
            <person name="Tortoli E."/>
            <person name="Trovato A."/>
            <person name="Cirillo D.M."/>
        </authorList>
    </citation>
    <scope>NUCLEOTIDE SEQUENCE [LARGE SCALE GENOMIC DNA]</scope>
    <source>
        <strain evidence="3 4">DSM 45578</strain>
    </source>
</reference>
<dbReference type="OrthoDB" id="4485728at2"/>
<evidence type="ECO:0000259" key="2">
    <source>
        <dbReference type="Pfam" id="PF05305"/>
    </source>
</evidence>
<accession>A0A1W9YS74</accession>
<keyword evidence="4" id="KW-1185">Reference proteome</keyword>
<organism evidence="3 4">
    <name type="scientific">Mycolicibacterium bacteremicum</name>
    <name type="common">Mycobacterium bacteremicum</name>
    <dbReference type="NCBI Taxonomy" id="564198"/>
    <lineage>
        <taxon>Bacteria</taxon>
        <taxon>Bacillati</taxon>
        <taxon>Actinomycetota</taxon>
        <taxon>Actinomycetes</taxon>
        <taxon>Mycobacteriales</taxon>
        <taxon>Mycobacteriaceae</taxon>
        <taxon>Mycolicibacterium</taxon>
    </lineage>
</organism>
<name>A0A1W9YS74_MYCBA</name>
<sequence length="110" mass="11305">MSSIATFATKSAVAAAALALAVSTAGAGWADSVDDTYLTNVYAEGISYPSDVDAIDDALLVCDYLAAGRNGTDISVEIMNNSDLSPQQAATIVVEASAAYCPRFFDQVTA</sequence>
<dbReference type="STRING" id="564198.BST17_22070"/>
<dbReference type="Proteomes" id="UP000192366">
    <property type="component" value="Unassembled WGS sequence"/>
</dbReference>
<keyword evidence="1" id="KW-0732">Signal</keyword>
<gene>
    <name evidence="3" type="ORF">BST17_22070</name>
</gene>
<protein>
    <recommendedName>
        <fullName evidence="2">DUF732 domain-containing protein</fullName>
    </recommendedName>
</protein>
<comment type="caution">
    <text evidence="3">The sequence shown here is derived from an EMBL/GenBank/DDBJ whole genome shotgun (WGS) entry which is preliminary data.</text>
</comment>
<feature type="domain" description="DUF732" evidence="2">
    <location>
        <begin position="34"/>
        <end position="102"/>
    </location>
</feature>
<evidence type="ECO:0000313" key="3">
    <source>
        <dbReference type="EMBL" id="ORA02807.1"/>
    </source>
</evidence>
<proteinExistence type="predicted"/>
<feature type="chain" id="PRO_5039552040" description="DUF732 domain-containing protein" evidence="1">
    <location>
        <begin position="28"/>
        <end position="110"/>
    </location>
</feature>
<evidence type="ECO:0000256" key="1">
    <source>
        <dbReference type="SAM" id="SignalP"/>
    </source>
</evidence>
<dbReference type="EMBL" id="MVHJ01000024">
    <property type="protein sequence ID" value="ORA02807.1"/>
    <property type="molecule type" value="Genomic_DNA"/>
</dbReference>
<feature type="signal peptide" evidence="1">
    <location>
        <begin position="1"/>
        <end position="27"/>
    </location>
</feature>